<comment type="caution">
    <text evidence="1">The sequence shown here is derived from an EMBL/GenBank/DDBJ whole genome shotgun (WGS) entry which is preliminary data.</text>
</comment>
<sequence>MITSLAANEIFVFGSNLAGHHAGGAARQAAECFGATDGVGEGMTGHCYAFPTLGHQLERLPLQQLEASRDRLYSCCHNHPQLRFLLTKVGCGIAGYAEQAMQDLFQDPPRNLVLPHDWQQAQAA</sequence>
<evidence type="ECO:0000313" key="2">
    <source>
        <dbReference type="Proteomes" id="UP001165498"/>
    </source>
</evidence>
<reference evidence="1" key="1">
    <citation type="submission" date="2022-07" db="EMBL/GenBank/DDBJ databases">
        <title>Tahibacter sp., a new gammaproteobacterium isolated from the silt sample collected at pig farm.</title>
        <authorList>
            <person name="Chen H."/>
        </authorList>
    </citation>
    <scope>NUCLEOTIDE SEQUENCE</scope>
    <source>
        <strain evidence="1">P2K</strain>
    </source>
</reference>
<protein>
    <submittedName>
        <fullName evidence="1">Uncharacterized protein</fullName>
    </submittedName>
</protein>
<evidence type="ECO:0000313" key="1">
    <source>
        <dbReference type="EMBL" id="MCQ4165105.1"/>
    </source>
</evidence>
<keyword evidence="2" id="KW-1185">Reference proteome</keyword>
<gene>
    <name evidence="1" type="ORF">NM961_10330</name>
</gene>
<accession>A0ABT1QS33</accession>
<name>A0ABT1QS33_9GAMM</name>
<dbReference type="RefSeq" id="WP_255914169.1">
    <property type="nucleotide sequence ID" value="NZ_JANFQO010000008.1"/>
</dbReference>
<organism evidence="1 2">
    <name type="scientific">Tahibacter harae</name>
    <dbReference type="NCBI Taxonomy" id="2963937"/>
    <lineage>
        <taxon>Bacteria</taxon>
        <taxon>Pseudomonadati</taxon>
        <taxon>Pseudomonadota</taxon>
        <taxon>Gammaproteobacteria</taxon>
        <taxon>Lysobacterales</taxon>
        <taxon>Rhodanobacteraceae</taxon>
        <taxon>Tahibacter</taxon>
    </lineage>
</organism>
<dbReference type="EMBL" id="JANFQO010000008">
    <property type="protein sequence ID" value="MCQ4165105.1"/>
    <property type="molecule type" value="Genomic_DNA"/>
</dbReference>
<proteinExistence type="predicted"/>
<dbReference type="Proteomes" id="UP001165498">
    <property type="component" value="Unassembled WGS sequence"/>
</dbReference>